<evidence type="ECO:0000256" key="7">
    <source>
        <dbReference type="ARBA" id="ARBA00022771"/>
    </source>
</evidence>
<comment type="similarity">
    <text evidence="12 13">Belongs to the DnaG primase family.</text>
</comment>
<evidence type="ECO:0000256" key="2">
    <source>
        <dbReference type="ARBA" id="ARBA00022515"/>
    </source>
</evidence>
<dbReference type="PANTHER" id="PTHR30313:SF2">
    <property type="entry name" value="DNA PRIMASE"/>
    <property type="match status" value="1"/>
</dbReference>
<keyword evidence="3 12" id="KW-0808">Transferase</keyword>
<dbReference type="PATRIC" id="fig|1618617.3.peg.509"/>
<evidence type="ECO:0000313" key="16">
    <source>
        <dbReference type="EMBL" id="KKU34417.1"/>
    </source>
</evidence>
<name>A0A0G1PP04_9BACT</name>
<keyword evidence="4 12" id="KW-0548">Nucleotidyltransferase</keyword>
<evidence type="ECO:0000259" key="15">
    <source>
        <dbReference type="PROSITE" id="PS50880"/>
    </source>
</evidence>
<dbReference type="InterPro" id="IPR036977">
    <property type="entry name" value="DNA_primase_Znf_CHC2"/>
</dbReference>
<dbReference type="GO" id="GO:0000428">
    <property type="term" value="C:DNA-directed RNA polymerase complex"/>
    <property type="evidence" value="ECO:0007669"/>
    <property type="project" value="UniProtKB-KW"/>
</dbReference>
<sequence length="591" mass="68086">MDSQINEIKSRIDVVEVIGGYVRLQKAGANWRANCPFHNERTPSFMVSPSRQVWRCFGSCGEGGDVFSFLMKIEGIEFVDALKILAQKAGVILKREDPKLKSERRKYCDISEMAAGFFEKNLETAAVGKEAKKYLKERGLKDETIKEFRLGWASESWDELLNFLIAKGYKAADVEKAGLAVKKQNENRWFDRFRGRIIFPIFDLHGQPIGFGGRIFKENADKEAKYLNSPQTFLYDKSKVLYGLNFAKQEIRRREKCVLVEGYMDLIMSHQDGLKHCVAVSGTALTPFQLAILKRYSDNLILAFDMDEAGQKAADRGIDLARNLGFNIRVLILPEGKDPADYALSHPCRLETEAETAKPIMEYYFEKVFHKFKADSAENKKEIAKILLPQIRQIPNQIEQAHWIAELAGRLGVREEVVIGELKRNREGNDVPSEIDEITRETAQKSPNKPREEVFGDHLVSLLLKHNLHFDVIRDFDFSPLKNFTFALALEHFKKSDGEFNYEKIYRDTPDHLKNYLNKIELESQNFEIKDPLLEIKSCFTNLRRHLLDKRMEEIKIILGQAEKSKAHGQDAELMVRFQRLASERQKLEKI</sequence>
<dbReference type="InterPro" id="IPR002694">
    <property type="entry name" value="Znf_CHC2"/>
</dbReference>
<dbReference type="Pfam" id="PF10410">
    <property type="entry name" value="DnaB_bind"/>
    <property type="match status" value="1"/>
</dbReference>
<dbReference type="HAMAP" id="MF_00974">
    <property type="entry name" value="DNA_primase_DnaG"/>
    <property type="match status" value="1"/>
</dbReference>
<evidence type="ECO:0000256" key="1">
    <source>
        <dbReference type="ARBA" id="ARBA00022478"/>
    </source>
</evidence>
<dbReference type="SUPFAM" id="SSF57783">
    <property type="entry name" value="Zinc beta-ribbon"/>
    <property type="match status" value="1"/>
</dbReference>
<organism evidence="16 17">
    <name type="scientific">Candidatus Azambacteria bacterium GW2011_GWB1_46_27</name>
    <dbReference type="NCBI Taxonomy" id="1618617"/>
    <lineage>
        <taxon>Bacteria</taxon>
        <taxon>Candidatus Azamiibacteriota</taxon>
    </lineage>
</organism>
<dbReference type="InterPro" id="IPR013264">
    <property type="entry name" value="DNAG_N"/>
</dbReference>
<protein>
    <recommendedName>
        <fullName evidence="12 13">DNA primase</fullName>
        <ecNumber evidence="12">2.7.7.101</ecNumber>
    </recommendedName>
</protein>
<dbReference type="EMBL" id="LCMJ01000038">
    <property type="protein sequence ID" value="KKU34417.1"/>
    <property type="molecule type" value="Genomic_DNA"/>
</dbReference>
<keyword evidence="10 12" id="KW-0238">DNA-binding</keyword>
<dbReference type="AlphaFoldDB" id="A0A0G1PP04"/>
<keyword evidence="5 12" id="KW-0235">DNA replication</keyword>
<dbReference type="Pfam" id="PF08275">
    <property type="entry name" value="DNAG_N"/>
    <property type="match status" value="1"/>
</dbReference>
<comment type="catalytic activity">
    <reaction evidence="12">
        <text>ssDNA + n NTP = ssDNA/pppN(pN)n-1 hybrid + (n-1) diphosphate.</text>
        <dbReference type="EC" id="2.7.7.101"/>
    </reaction>
</comment>
<evidence type="ECO:0000256" key="14">
    <source>
        <dbReference type="PIRSR" id="PIRSR002811-1"/>
    </source>
</evidence>
<keyword evidence="6 13" id="KW-0479">Metal-binding</keyword>
<dbReference type="PIRSF" id="PIRSF002811">
    <property type="entry name" value="DnaG"/>
    <property type="match status" value="1"/>
</dbReference>
<comment type="caution">
    <text evidence="16">The sequence shown here is derived from an EMBL/GenBank/DDBJ whole genome shotgun (WGS) entry which is preliminary data.</text>
</comment>
<dbReference type="NCBIfam" id="TIGR01391">
    <property type="entry name" value="dnaG"/>
    <property type="match status" value="1"/>
</dbReference>
<gene>
    <name evidence="12" type="primary">dnaG</name>
    <name evidence="16" type="ORF">UX48_C0038G0006</name>
</gene>
<dbReference type="InterPro" id="IPR037068">
    <property type="entry name" value="DNA_primase_core_N_sf"/>
</dbReference>
<dbReference type="GO" id="GO:0006269">
    <property type="term" value="P:DNA replication, synthesis of primer"/>
    <property type="evidence" value="ECO:0007669"/>
    <property type="project" value="UniProtKB-UniRule"/>
</dbReference>
<evidence type="ECO:0000256" key="3">
    <source>
        <dbReference type="ARBA" id="ARBA00022679"/>
    </source>
</evidence>
<dbReference type="InterPro" id="IPR006171">
    <property type="entry name" value="TOPRIM_dom"/>
</dbReference>
<dbReference type="SUPFAM" id="SSF56731">
    <property type="entry name" value="DNA primase core"/>
    <property type="match status" value="1"/>
</dbReference>
<evidence type="ECO:0000256" key="13">
    <source>
        <dbReference type="PIRNR" id="PIRNR002811"/>
    </source>
</evidence>
<dbReference type="InterPro" id="IPR050219">
    <property type="entry name" value="DnaG_primase"/>
</dbReference>
<evidence type="ECO:0000313" key="17">
    <source>
        <dbReference type="Proteomes" id="UP000034067"/>
    </source>
</evidence>
<dbReference type="InterPro" id="IPR034151">
    <property type="entry name" value="TOPRIM_DnaG_bac"/>
</dbReference>
<dbReference type="GO" id="GO:0003677">
    <property type="term" value="F:DNA binding"/>
    <property type="evidence" value="ECO:0007669"/>
    <property type="project" value="UniProtKB-KW"/>
</dbReference>
<feature type="zinc finger region" description="CHC2-type" evidence="14">
    <location>
        <begin position="35"/>
        <end position="60"/>
    </location>
</feature>
<dbReference type="InterPro" id="IPR006295">
    <property type="entry name" value="DNA_primase_DnaG"/>
</dbReference>
<dbReference type="Pfam" id="PF13155">
    <property type="entry name" value="Toprim_2"/>
    <property type="match status" value="1"/>
</dbReference>
<feature type="domain" description="Toprim" evidence="15">
    <location>
        <begin position="255"/>
        <end position="336"/>
    </location>
</feature>
<dbReference type="GO" id="GO:1990077">
    <property type="term" value="C:primosome complex"/>
    <property type="evidence" value="ECO:0007669"/>
    <property type="project" value="UniProtKB-KW"/>
</dbReference>
<evidence type="ECO:0000256" key="10">
    <source>
        <dbReference type="ARBA" id="ARBA00023125"/>
    </source>
</evidence>
<dbReference type="Gene3D" id="3.90.580.10">
    <property type="entry name" value="Zinc finger, CHC2-type domain"/>
    <property type="match status" value="1"/>
</dbReference>
<dbReference type="Proteomes" id="UP000034067">
    <property type="component" value="Unassembled WGS sequence"/>
</dbReference>
<dbReference type="Gene3D" id="3.40.1360.10">
    <property type="match status" value="1"/>
</dbReference>
<keyword evidence="2 12" id="KW-0639">Primosome</keyword>
<keyword evidence="11 12" id="KW-0804">Transcription</keyword>
<evidence type="ECO:0000256" key="12">
    <source>
        <dbReference type="HAMAP-Rule" id="MF_00974"/>
    </source>
</evidence>
<dbReference type="InterPro" id="IPR030846">
    <property type="entry name" value="DnaG_bac"/>
</dbReference>
<dbReference type="PROSITE" id="PS50880">
    <property type="entry name" value="TOPRIM"/>
    <property type="match status" value="1"/>
</dbReference>
<accession>A0A0G1PP04</accession>
<dbReference type="SMART" id="SM00493">
    <property type="entry name" value="TOPRIM"/>
    <property type="match status" value="1"/>
</dbReference>
<dbReference type="PANTHER" id="PTHR30313">
    <property type="entry name" value="DNA PRIMASE"/>
    <property type="match status" value="1"/>
</dbReference>
<comment type="subunit">
    <text evidence="12">Monomer. Interacts with DnaB.</text>
</comment>
<dbReference type="GO" id="GO:0003899">
    <property type="term" value="F:DNA-directed RNA polymerase activity"/>
    <property type="evidence" value="ECO:0007669"/>
    <property type="project" value="UniProtKB-UniRule"/>
</dbReference>
<keyword evidence="1 12" id="KW-0240">DNA-directed RNA polymerase</keyword>
<dbReference type="CDD" id="cd03364">
    <property type="entry name" value="TOPRIM_DnaG_primases"/>
    <property type="match status" value="1"/>
</dbReference>
<dbReference type="InterPro" id="IPR019475">
    <property type="entry name" value="DNA_primase_DnaB-bd"/>
</dbReference>
<keyword evidence="8 13" id="KW-0862">Zinc</keyword>
<dbReference type="GO" id="GO:0005737">
    <property type="term" value="C:cytoplasm"/>
    <property type="evidence" value="ECO:0007669"/>
    <property type="project" value="TreeGrafter"/>
</dbReference>
<keyword evidence="9" id="KW-0460">Magnesium</keyword>
<proteinExistence type="inferred from homology"/>
<dbReference type="EC" id="2.7.7.101" evidence="12"/>
<dbReference type="FunFam" id="3.90.580.10:FF:000001">
    <property type="entry name" value="DNA primase"/>
    <property type="match status" value="1"/>
</dbReference>
<dbReference type="SMART" id="SM00400">
    <property type="entry name" value="ZnF_CHCC"/>
    <property type="match status" value="1"/>
</dbReference>
<dbReference type="Pfam" id="PF01807">
    <property type="entry name" value="Zn_ribbon_DnaG"/>
    <property type="match status" value="1"/>
</dbReference>
<reference evidence="16 17" key="1">
    <citation type="journal article" date="2015" name="Nature">
        <title>rRNA introns, odd ribosomes, and small enigmatic genomes across a large radiation of phyla.</title>
        <authorList>
            <person name="Brown C.T."/>
            <person name="Hug L.A."/>
            <person name="Thomas B.C."/>
            <person name="Sharon I."/>
            <person name="Castelle C.J."/>
            <person name="Singh A."/>
            <person name="Wilkins M.J."/>
            <person name="Williams K.H."/>
            <person name="Banfield J.F."/>
        </authorList>
    </citation>
    <scope>NUCLEOTIDE SEQUENCE [LARGE SCALE GENOMIC DNA]</scope>
</reference>
<evidence type="ECO:0000256" key="6">
    <source>
        <dbReference type="ARBA" id="ARBA00022723"/>
    </source>
</evidence>
<dbReference type="Gene3D" id="3.90.980.10">
    <property type="entry name" value="DNA primase, catalytic core, N-terminal domain"/>
    <property type="match status" value="1"/>
</dbReference>
<comment type="caution">
    <text evidence="12">Lacks conserved residue(s) required for the propagation of feature annotation.</text>
</comment>
<evidence type="ECO:0000256" key="8">
    <source>
        <dbReference type="ARBA" id="ARBA00022833"/>
    </source>
</evidence>
<comment type="function">
    <text evidence="12 13">RNA polymerase that catalyzes the synthesis of short RNA molecules used as primers for DNA polymerase during DNA replication.</text>
</comment>
<comment type="cofactor">
    <cofactor evidence="13 14">
        <name>Zn(2+)</name>
        <dbReference type="ChEBI" id="CHEBI:29105"/>
    </cofactor>
    <text evidence="13 14">Binds 1 zinc ion per monomer.</text>
</comment>
<dbReference type="GO" id="GO:0008270">
    <property type="term" value="F:zinc ion binding"/>
    <property type="evidence" value="ECO:0007669"/>
    <property type="project" value="UniProtKB-KW"/>
</dbReference>
<evidence type="ECO:0000256" key="9">
    <source>
        <dbReference type="ARBA" id="ARBA00022842"/>
    </source>
</evidence>
<evidence type="ECO:0000256" key="4">
    <source>
        <dbReference type="ARBA" id="ARBA00022695"/>
    </source>
</evidence>
<evidence type="ECO:0000256" key="5">
    <source>
        <dbReference type="ARBA" id="ARBA00022705"/>
    </source>
</evidence>
<keyword evidence="7 14" id="KW-0863">Zinc-finger</keyword>
<evidence type="ECO:0000256" key="11">
    <source>
        <dbReference type="ARBA" id="ARBA00023163"/>
    </source>
</evidence>